<feature type="region of interest" description="Disordered" evidence="1">
    <location>
        <begin position="72"/>
        <end position="95"/>
    </location>
</feature>
<dbReference type="EMBL" id="BLXT01005203">
    <property type="protein sequence ID" value="GFO20826.1"/>
    <property type="molecule type" value="Genomic_DNA"/>
</dbReference>
<evidence type="ECO:0000256" key="1">
    <source>
        <dbReference type="SAM" id="MobiDB-lite"/>
    </source>
</evidence>
<evidence type="ECO:0000313" key="3">
    <source>
        <dbReference type="Proteomes" id="UP000735302"/>
    </source>
</evidence>
<reference evidence="2 3" key="1">
    <citation type="journal article" date="2021" name="Elife">
        <title>Chloroplast acquisition without the gene transfer in kleptoplastic sea slugs, Plakobranchus ocellatus.</title>
        <authorList>
            <person name="Maeda T."/>
            <person name="Takahashi S."/>
            <person name="Yoshida T."/>
            <person name="Shimamura S."/>
            <person name="Takaki Y."/>
            <person name="Nagai Y."/>
            <person name="Toyoda A."/>
            <person name="Suzuki Y."/>
            <person name="Arimoto A."/>
            <person name="Ishii H."/>
            <person name="Satoh N."/>
            <person name="Nishiyama T."/>
            <person name="Hasebe M."/>
            <person name="Maruyama T."/>
            <person name="Minagawa J."/>
            <person name="Obokata J."/>
            <person name="Shigenobu S."/>
        </authorList>
    </citation>
    <scope>NUCLEOTIDE SEQUENCE [LARGE SCALE GENOMIC DNA]</scope>
</reference>
<comment type="caution">
    <text evidence="2">The sequence shown here is derived from an EMBL/GenBank/DDBJ whole genome shotgun (WGS) entry which is preliminary data.</text>
</comment>
<keyword evidence="3" id="KW-1185">Reference proteome</keyword>
<dbReference type="AlphaFoldDB" id="A0AAV4BK94"/>
<protein>
    <submittedName>
        <fullName evidence="2">Uncharacterized protein</fullName>
    </submittedName>
</protein>
<organism evidence="2 3">
    <name type="scientific">Plakobranchus ocellatus</name>
    <dbReference type="NCBI Taxonomy" id="259542"/>
    <lineage>
        <taxon>Eukaryota</taxon>
        <taxon>Metazoa</taxon>
        <taxon>Spiralia</taxon>
        <taxon>Lophotrochozoa</taxon>
        <taxon>Mollusca</taxon>
        <taxon>Gastropoda</taxon>
        <taxon>Heterobranchia</taxon>
        <taxon>Euthyneura</taxon>
        <taxon>Panpulmonata</taxon>
        <taxon>Sacoglossa</taxon>
        <taxon>Placobranchoidea</taxon>
        <taxon>Plakobranchidae</taxon>
        <taxon>Plakobranchus</taxon>
    </lineage>
</organism>
<accession>A0AAV4BK94</accession>
<dbReference type="Proteomes" id="UP000735302">
    <property type="component" value="Unassembled WGS sequence"/>
</dbReference>
<name>A0AAV4BK94_9GAST</name>
<gene>
    <name evidence="2" type="ORF">PoB_004733100</name>
</gene>
<proteinExistence type="predicted"/>
<evidence type="ECO:0000313" key="2">
    <source>
        <dbReference type="EMBL" id="GFO20826.1"/>
    </source>
</evidence>
<sequence>MLARPESQGCKLLVVFEELGPIFVFVPPDMDCPPARATNTWAPGGLHKQKGGITSTGFSSGQGVEHVLEPDRSSQISGRAALATAPPPGSKASPRVTTLHWTPRLLRPHLFAFDSPFNQVKTSAIGMTLRSDAHAPIFSPQGIHSVLRIDLPRL</sequence>